<comment type="function">
    <text evidence="2 20">Cell wall formation.</text>
</comment>
<dbReference type="Gene3D" id="3.30.43.10">
    <property type="entry name" value="Uridine Diphospho-n-acetylenolpyruvylglucosamine Reductase, domain 2"/>
    <property type="match status" value="1"/>
</dbReference>
<evidence type="ECO:0000256" key="4">
    <source>
        <dbReference type="ARBA" id="ARBA00004752"/>
    </source>
</evidence>
<evidence type="ECO:0000256" key="6">
    <source>
        <dbReference type="ARBA" id="ARBA00012518"/>
    </source>
</evidence>
<evidence type="ECO:0000256" key="3">
    <source>
        <dbReference type="ARBA" id="ARBA00004496"/>
    </source>
</evidence>
<evidence type="ECO:0000256" key="19">
    <source>
        <dbReference type="ARBA" id="ARBA00048914"/>
    </source>
</evidence>
<keyword evidence="13 20" id="KW-0133">Cell shape</keyword>
<proteinExistence type="inferred from homology"/>
<evidence type="ECO:0000256" key="20">
    <source>
        <dbReference type="HAMAP-Rule" id="MF_00037"/>
    </source>
</evidence>
<dbReference type="NCBIfam" id="TIGR00179">
    <property type="entry name" value="murB"/>
    <property type="match status" value="1"/>
</dbReference>
<dbReference type="Gene3D" id="3.30.465.10">
    <property type="match status" value="1"/>
</dbReference>
<feature type="active site" description="Proton donor" evidence="20">
    <location>
        <position position="229"/>
    </location>
</feature>
<dbReference type="GO" id="GO:0071555">
    <property type="term" value="P:cell wall organization"/>
    <property type="evidence" value="ECO:0007669"/>
    <property type="project" value="UniProtKB-KW"/>
</dbReference>
<dbReference type="GO" id="GO:0009252">
    <property type="term" value="P:peptidoglycan biosynthetic process"/>
    <property type="evidence" value="ECO:0007669"/>
    <property type="project" value="UniProtKB-UniRule"/>
</dbReference>
<accession>A0A917JYP0</accession>
<evidence type="ECO:0000259" key="21">
    <source>
        <dbReference type="PROSITE" id="PS51387"/>
    </source>
</evidence>
<dbReference type="InterPro" id="IPR016169">
    <property type="entry name" value="FAD-bd_PCMH_sub2"/>
</dbReference>
<dbReference type="Proteomes" id="UP000613743">
    <property type="component" value="Unassembled WGS sequence"/>
</dbReference>
<dbReference type="PANTHER" id="PTHR21071:SF4">
    <property type="entry name" value="UDP-N-ACETYLENOLPYRUVOYLGLUCOSAMINE REDUCTASE"/>
    <property type="match status" value="1"/>
</dbReference>
<dbReference type="EC" id="1.3.1.98" evidence="6 20"/>
<keyword evidence="17 20" id="KW-0961">Cell wall biogenesis/degradation</keyword>
<feature type="domain" description="FAD-binding PCMH-type" evidence="21">
    <location>
        <begin position="13"/>
        <end position="183"/>
    </location>
</feature>
<dbReference type="Pfam" id="PF02873">
    <property type="entry name" value="MurB_C"/>
    <property type="match status" value="1"/>
</dbReference>
<keyword evidence="15 20" id="KW-0560">Oxidoreductase</keyword>
<evidence type="ECO:0000256" key="8">
    <source>
        <dbReference type="ARBA" id="ARBA00022490"/>
    </source>
</evidence>
<keyword evidence="8 20" id="KW-0963">Cytoplasm</keyword>
<keyword evidence="23" id="KW-1185">Reference proteome</keyword>
<keyword evidence="14 20" id="KW-0573">Peptidoglycan synthesis</keyword>
<dbReference type="InterPro" id="IPR003170">
    <property type="entry name" value="MurB"/>
</dbReference>
<evidence type="ECO:0000313" key="22">
    <source>
        <dbReference type="EMBL" id="GGI93152.1"/>
    </source>
</evidence>
<dbReference type="GO" id="GO:0008360">
    <property type="term" value="P:regulation of cell shape"/>
    <property type="evidence" value="ECO:0007669"/>
    <property type="project" value="UniProtKB-KW"/>
</dbReference>
<comment type="cofactor">
    <cofactor evidence="1 20">
        <name>FAD</name>
        <dbReference type="ChEBI" id="CHEBI:57692"/>
    </cofactor>
</comment>
<dbReference type="GO" id="GO:0005829">
    <property type="term" value="C:cytosol"/>
    <property type="evidence" value="ECO:0007669"/>
    <property type="project" value="TreeGrafter"/>
</dbReference>
<comment type="pathway">
    <text evidence="4 20">Cell wall biogenesis; peptidoglycan biosynthesis.</text>
</comment>
<name>A0A917JYP0_9GAMM</name>
<evidence type="ECO:0000256" key="9">
    <source>
        <dbReference type="ARBA" id="ARBA00022618"/>
    </source>
</evidence>
<feature type="active site" evidence="20">
    <location>
        <position position="159"/>
    </location>
</feature>
<reference evidence="22" key="1">
    <citation type="journal article" date="2014" name="Int. J. Syst. Evol. Microbiol.">
        <title>Complete genome sequence of Corynebacterium casei LMG S-19264T (=DSM 44701T), isolated from a smear-ripened cheese.</title>
        <authorList>
            <consortium name="US DOE Joint Genome Institute (JGI-PGF)"/>
            <person name="Walter F."/>
            <person name="Albersmeier A."/>
            <person name="Kalinowski J."/>
            <person name="Ruckert C."/>
        </authorList>
    </citation>
    <scope>NUCLEOTIDE SEQUENCE</scope>
    <source>
        <strain evidence="22">JCM 30804</strain>
    </source>
</reference>
<organism evidence="22 23">
    <name type="scientific">Shewanella gelidii</name>
    <dbReference type="NCBI Taxonomy" id="1642821"/>
    <lineage>
        <taxon>Bacteria</taxon>
        <taxon>Pseudomonadati</taxon>
        <taxon>Pseudomonadota</taxon>
        <taxon>Gammaproteobacteria</taxon>
        <taxon>Alteromonadales</taxon>
        <taxon>Shewanellaceae</taxon>
        <taxon>Shewanella</taxon>
    </lineage>
</organism>
<keyword evidence="12 20" id="KW-0521">NADP</keyword>
<sequence>MTTSLQPFNTLNLAQSCSTLIRVDTYEKLKEACLSYSSKNVPFFILGGGSNIVLTEDFQGVVIRIETRGVEIRETNENYHVSVEAGENWHHLVSTLLDKGVPGLENLALIPGVAGAAPIQNIGAYGVEFDQVCEWVEYLDLQSGELVRLSNQECCFGYRDSIFKQSLRDRAVVVRIGLKLTKSWQPNIDYGPLQGLSGQQIEPKQVFQAVCDIRSNKLPDPRQLGNVGSFFKNPIVSIAEYERIKAVYPSVVAYPHGSDIKLAAGWLIDNAGLKGKRLGSVGVHQEQALVLVNYGGASGQDICQLAQLIMKQVYEFYGVKLEVEPRVLTAFGEGVLEYEG</sequence>
<dbReference type="PANTHER" id="PTHR21071">
    <property type="entry name" value="UDP-N-ACETYLENOLPYRUVOYLGLUCOSAMINE REDUCTASE"/>
    <property type="match status" value="1"/>
</dbReference>
<comment type="similarity">
    <text evidence="5 20">Belongs to the MurB family.</text>
</comment>
<evidence type="ECO:0000256" key="2">
    <source>
        <dbReference type="ARBA" id="ARBA00003921"/>
    </source>
</evidence>
<feature type="active site" evidence="20">
    <location>
        <position position="324"/>
    </location>
</feature>
<evidence type="ECO:0000256" key="7">
    <source>
        <dbReference type="ARBA" id="ARBA00015188"/>
    </source>
</evidence>
<dbReference type="EMBL" id="BMPZ01000016">
    <property type="protein sequence ID" value="GGI93152.1"/>
    <property type="molecule type" value="Genomic_DNA"/>
</dbReference>
<protein>
    <recommendedName>
        <fullName evidence="7 20">UDP-N-acetylenolpyruvoylglucosamine reductase</fullName>
        <ecNumber evidence="6 20">1.3.1.98</ecNumber>
    </recommendedName>
    <alternativeName>
        <fullName evidence="18 20">UDP-N-acetylmuramate dehydrogenase</fullName>
    </alternativeName>
</protein>
<evidence type="ECO:0000256" key="13">
    <source>
        <dbReference type="ARBA" id="ARBA00022960"/>
    </source>
</evidence>
<keyword evidence="9 20" id="KW-0132">Cell division</keyword>
<dbReference type="PROSITE" id="PS51387">
    <property type="entry name" value="FAD_PCMH"/>
    <property type="match status" value="1"/>
</dbReference>
<dbReference type="SUPFAM" id="SSF56194">
    <property type="entry name" value="Uridine diphospho-N-Acetylenolpyruvylglucosamine reductase, MurB, C-terminal domain"/>
    <property type="match status" value="1"/>
</dbReference>
<dbReference type="RefSeq" id="WP_188923021.1">
    <property type="nucleotide sequence ID" value="NZ_BMPZ01000016.1"/>
</dbReference>
<dbReference type="InterPro" id="IPR006094">
    <property type="entry name" value="Oxid_FAD_bind_N"/>
</dbReference>
<dbReference type="InterPro" id="IPR016167">
    <property type="entry name" value="FAD-bd_PCMH_sub1"/>
</dbReference>
<gene>
    <name evidence="20 22" type="primary">murB</name>
    <name evidence="22" type="ORF">GCM10009332_33040</name>
</gene>
<dbReference type="GO" id="GO:0071949">
    <property type="term" value="F:FAD binding"/>
    <property type="evidence" value="ECO:0007669"/>
    <property type="project" value="InterPro"/>
</dbReference>
<evidence type="ECO:0000256" key="17">
    <source>
        <dbReference type="ARBA" id="ARBA00023316"/>
    </source>
</evidence>
<dbReference type="SUPFAM" id="SSF56176">
    <property type="entry name" value="FAD-binding/transporter-associated domain-like"/>
    <property type="match status" value="1"/>
</dbReference>
<dbReference type="Pfam" id="PF01565">
    <property type="entry name" value="FAD_binding_4"/>
    <property type="match status" value="1"/>
</dbReference>
<evidence type="ECO:0000256" key="1">
    <source>
        <dbReference type="ARBA" id="ARBA00001974"/>
    </source>
</evidence>
<dbReference type="Gene3D" id="3.90.78.10">
    <property type="entry name" value="UDP-N-acetylenolpyruvoylglucosamine reductase, C-terminal domain"/>
    <property type="match status" value="1"/>
</dbReference>
<dbReference type="NCBIfam" id="NF010478">
    <property type="entry name" value="PRK13903.1"/>
    <property type="match status" value="1"/>
</dbReference>
<dbReference type="InterPro" id="IPR011601">
    <property type="entry name" value="MurB_C"/>
</dbReference>
<keyword evidence="16 20" id="KW-0131">Cell cycle</keyword>
<keyword evidence="10 20" id="KW-0285">Flavoprotein</keyword>
<comment type="caution">
    <text evidence="22">The sequence shown here is derived from an EMBL/GenBank/DDBJ whole genome shotgun (WGS) entry which is preliminary data.</text>
</comment>
<evidence type="ECO:0000256" key="5">
    <source>
        <dbReference type="ARBA" id="ARBA00010485"/>
    </source>
</evidence>
<dbReference type="InterPro" id="IPR036635">
    <property type="entry name" value="MurB_C_sf"/>
</dbReference>
<comment type="subcellular location">
    <subcellularLocation>
        <location evidence="3 20">Cytoplasm</location>
    </subcellularLocation>
</comment>
<evidence type="ECO:0000256" key="10">
    <source>
        <dbReference type="ARBA" id="ARBA00022630"/>
    </source>
</evidence>
<dbReference type="InterPro" id="IPR016166">
    <property type="entry name" value="FAD-bd_PCMH"/>
</dbReference>
<keyword evidence="11 20" id="KW-0274">FAD</keyword>
<dbReference type="HAMAP" id="MF_00037">
    <property type="entry name" value="MurB"/>
    <property type="match status" value="1"/>
</dbReference>
<evidence type="ECO:0000313" key="23">
    <source>
        <dbReference type="Proteomes" id="UP000613743"/>
    </source>
</evidence>
<reference evidence="22" key="2">
    <citation type="submission" date="2020-09" db="EMBL/GenBank/DDBJ databases">
        <authorList>
            <person name="Sun Q."/>
            <person name="Ohkuma M."/>
        </authorList>
    </citation>
    <scope>NUCLEOTIDE SEQUENCE</scope>
    <source>
        <strain evidence="22">JCM 30804</strain>
    </source>
</reference>
<dbReference type="InterPro" id="IPR036318">
    <property type="entry name" value="FAD-bd_PCMH-like_sf"/>
</dbReference>
<dbReference type="GO" id="GO:0008762">
    <property type="term" value="F:UDP-N-acetylmuramate dehydrogenase activity"/>
    <property type="evidence" value="ECO:0007669"/>
    <property type="project" value="UniProtKB-UniRule"/>
</dbReference>
<evidence type="ECO:0000256" key="16">
    <source>
        <dbReference type="ARBA" id="ARBA00023306"/>
    </source>
</evidence>
<comment type="catalytic activity">
    <reaction evidence="19 20">
        <text>UDP-N-acetyl-alpha-D-muramate + NADP(+) = UDP-N-acetyl-3-O-(1-carboxyvinyl)-alpha-D-glucosamine + NADPH + H(+)</text>
        <dbReference type="Rhea" id="RHEA:12248"/>
        <dbReference type="ChEBI" id="CHEBI:15378"/>
        <dbReference type="ChEBI" id="CHEBI:57783"/>
        <dbReference type="ChEBI" id="CHEBI:58349"/>
        <dbReference type="ChEBI" id="CHEBI:68483"/>
        <dbReference type="ChEBI" id="CHEBI:70757"/>
        <dbReference type="EC" id="1.3.1.98"/>
    </reaction>
</comment>
<evidence type="ECO:0000256" key="11">
    <source>
        <dbReference type="ARBA" id="ARBA00022827"/>
    </source>
</evidence>
<evidence type="ECO:0000256" key="15">
    <source>
        <dbReference type="ARBA" id="ARBA00023002"/>
    </source>
</evidence>
<evidence type="ECO:0000256" key="18">
    <source>
        <dbReference type="ARBA" id="ARBA00031026"/>
    </source>
</evidence>
<dbReference type="NCBIfam" id="NF000755">
    <property type="entry name" value="PRK00046.1"/>
    <property type="match status" value="1"/>
</dbReference>
<evidence type="ECO:0000256" key="12">
    <source>
        <dbReference type="ARBA" id="ARBA00022857"/>
    </source>
</evidence>
<evidence type="ECO:0000256" key="14">
    <source>
        <dbReference type="ARBA" id="ARBA00022984"/>
    </source>
</evidence>
<dbReference type="GO" id="GO:0051301">
    <property type="term" value="P:cell division"/>
    <property type="evidence" value="ECO:0007669"/>
    <property type="project" value="UniProtKB-KW"/>
</dbReference>
<dbReference type="AlphaFoldDB" id="A0A917JYP0"/>